<evidence type="ECO:0000313" key="2">
    <source>
        <dbReference type="Proteomes" id="UP000789508"/>
    </source>
</evidence>
<organism evidence="1 2">
    <name type="scientific">Ambispora leptoticha</name>
    <dbReference type="NCBI Taxonomy" id="144679"/>
    <lineage>
        <taxon>Eukaryota</taxon>
        <taxon>Fungi</taxon>
        <taxon>Fungi incertae sedis</taxon>
        <taxon>Mucoromycota</taxon>
        <taxon>Glomeromycotina</taxon>
        <taxon>Glomeromycetes</taxon>
        <taxon>Archaeosporales</taxon>
        <taxon>Ambisporaceae</taxon>
        <taxon>Ambispora</taxon>
    </lineage>
</organism>
<dbReference type="EMBL" id="CAJVPS010040815">
    <property type="protein sequence ID" value="CAG8751209.1"/>
    <property type="molecule type" value="Genomic_DNA"/>
</dbReference>
<feature type="non-terminal residue" evidence="1">
    <location>
        <position position="41"/>
    </location>
</feature>
<name>A0A9N9IW73_9GLOM</name>
<sequence length="41" mass="4763">RDDQVPMESYLANYCTKTPASVIHEYLQKLSSEDSEMVKKK</sequence>
<gene>
    <name evidence="1" type="ORF">ALEPTO_LOCUS13301</name>
</gene>
<keyword evidence="2" id="KW-1185">Reference proteome</keyword>
<feature type="non-terminal residue" evidence="1">
    <location>
        <position position="1"/>
    </location>
</feature>
<accession>A0A9N9IW73</accession>
<comment type="caution">
    <text evidence="1">The sequence shown here is derived from an EMBL/GenBank/DDBJ whole genome shotgun (WGS) entry which is preliminary data.</text>
</comment>
<proteinExistence type="predicted"/>
<evidence type="ECO:0000313" key="1">
    <source>
        <dbReference type="EMBL" id="CAG8751209.1"/>
    </source>
</evidence>
<reference evidence="1" key="1">
    <citation type="submission" date="2021-06" db="EMBL/GenBank/DDBJ databases">
        <authorList>
            <person name="Kallberg Y."/>
            <person name="Tangrot J."/>
            <person name="Rosling A."/>
        </authorList>
    </citation>
    <scope>NUCLEOTIDE SEQUENCE</scope>
    <source>
        <strain evidence="1">FL130A</strain>
    </source>
</reference>
<dbReference type="AlphaFoldDB" id="A0A9N9IW73"/>
<protein>
    <submittedName>
        <fullName evidence="1">1225_t:CDS:1</fullName>
    </submittedName>
</protein>
<dbReference type="Proteomes" id="UP000789508">
    <property type="component" value="Unassembled WGS sequence"/>
</dbReference>